<dbReference type="PANTHER" id="PTHR33453:SF34">
    <property type="entry name" value="RIBOSOME-INACTIVATING PROTEIN"/>
    <property type="match status" value="1"/>
</dbReference>
<dbReference type="Gene3D" id="4.10.470.10">
    <property type="entry name" value="Ricin (A Subunit), domain 2"/>
    <property type="match status" value="1"/>
</dbReference>
<dbReference type="InterPro" id="IPR036041">
    <property type="entry name" value="Ribosome-inact_prot_sf"/>
</dbReference>
<evidence type="ECO:0000256" key="9">
    <source>
        <dbReference type="SAM" id="SignalP"/>
    </source>
</evidence>
<comment type="catalytic activity">
    <reaction evidence="1 8">
        <text>Endohydrolysis of the N-glycosidic bond at one specific adenosine on the 28S rRNA.</text>
        <dbReference type="EC" id="3.2.2.22"/>
    </reaction>
</comment>
<keyword evidence="5 8" id="KW-0378">Hydrolase</keyword>
<evidence type="ECO:0000256" key="7">
    <source>
        <dbReference type="ARBA" id="ARBA00023193"/>
    </source>
</evidence>
<dbReference type="GO" id="GO:0090729">
    <property type="term" value="F:toxin activity"/>
    <property type="evidence" value="ECO:0007669"/>
    <property type="project" value="UniProtKB-KW"/>
</dbReference>
<proteinExistence type="evidence at transcript level"/>
<keyword evidence="7 8" id="KW-0652">Protein synthesis inhibitor</keyword>
<keyword evidence="6 8" id="KW-0611">Plant defense</keyword>
<evidence type="ECO:0000313" key="10">
    <source>
        <dbReference type="EMBL" id="AJS14603.1"/>
    </source>
</evidence>
<evidence type="ECO:0000256" key="1">
    <source>
        <dbReference type="ARBA" id="ARBA00000237"/>
    </source>
</evidence>
<dbReference type="GO" id="GO:0030598">
    <property type="term" value="F:rRNA N-glycosylase activity"/>
    <property type="evidence" value="ECO:0007669"/>
    <property type="project" value="UniProtKB-EC"/>
</dbReference>
<dbReference type="Gene3D" id="3.40.420.10">
    <property type="entry name" value="Ricin (A subunit), domain 1"/>
    <property type="match status" value="1"/>
</dbReference>
<dbReference type="SMR" id="A0A0D3RWN7"/>
<dbReference type="InterPro" id="IPR016139">
    <property type="entry name" value="Ribosome_inactivat_prot_sub2"/>
</dbReference>
<organism evidence="10">
    <name type="scientific">Bougainvillea spectabilis</name>
    <dbReference type="NCBI Taxonomy" id="146096"/>
    <lineage>
        <taxon>Eukaryota</taxon>
        <taxon>Viridiplantae</taxon>
        <taxon>Streptophyta</taxon>
        <taxon>Embryophyta</taxon>
        <taxon>Tracheophyta</taxon>
        <taxon>Spermatophyta</taxon>
        <taxon>Magnoliopsida</taxon>
        <taxon>eudicotyledons</taxon>
        <taxon>Gunneridae</taxon>
        <taxon>Pentapetalae</taxon>
        <taxon>Caryophyllales</taxon>
        <taxon>Nyctaginaceae</taxon>
        <taxon>Bougainvillea</taxon>
    </lineage>
</organism>
<evidence type="ECO:0000256" key="3">
    <source>
        <dbReference type="ARBA" id="ARBA00012001"/>
    </source>
</evidence>
<dbReference type="GO" id="GO:0017148">
    <property type="term" value="P:negative regulation of translation"/>
    <property type="evidence" value="ECO:0007669"/>
    <property type="project" value="UniProtKB-KW"/>
</dbReference>
<evidence type="ECO:0000256" key="8">
    <source>
        <dbReference type="RuleBase" id="RU004915"/>
    </source>
</evidence>
<dbReference type="EC" id="3.2.2.22" evidence="3 8"/>
<evidence type="ECO:0000256" key="4">
    <source>
        <dbReference type="ARBA" id="ARBA00022656"/>
    </source>
</evidence>
<dbReference type="EMBL" id="KP096226">
    <property type="protein sequence ID" value="AJS14603.1"/>
    <property type="molecule type" value="mRNA"/>
</dbReference>
<reference evidence="10" key="1">
    <citation type="submission" date="2014-11" db="EMBL/GenBank/DDBJ databases">
        <title>Cloning and characterization of RIP gene from Bougainvillea spectabilis in Turkey.</title>
        <authorList>
            <person name="Guller A."/>
            <person name="Sipahioglu H.M."/>
            <person name="Usta M."/>
        </authorList>
    </citation>
    <scope>NUCLEOTIDE SEQUENCE</scope>
</reference>
<dbReference type="AlphaFoldDB" id="A0A0D3RWN7"/>
<keyword evidence="9" id="KW-0732">Signal</keyword>
<dbReference type="SUPFAM" id="SSF56371">
    <property type="entry name" value="Ribosome inactivating proteins (RIP)"/>
    <property type="match status" value="1"/>
</dbReference>
<evidence type="ECO:0000256" key="2">
    <source>
        <dbReference type="ARBA" id="ARBA00008544"/>
    </source>
</evidence>
<evidence type="ECO:0000256" key="6">
    <source>
        <dbReference type="ARBA" id="ARBA00022821"/>
    </source>
</evidence>
<protein>
    <recommendedName>
        <fullName evidence="3 8">rRNA N-glycosylase</fullName>
        <ecNumber evidence="3 8">3.2.2.22</ecNumber>
    </recommendedName>
</protein>
<dbReference type="PRINTS" id="PR00396">
    <property type="entry name" value="SHIGARICIN"/>
</dbReference>
<feature type="chain" id="PRO_5002275995" description="rRNA N-glycosylase" evidence="9">
    <location>
        <begin position="19"/>
        <end position="238"/>
    </location>
</feature>
<dbReference type="InterPro" id="IPR017989">
    <property type="entry name" value="Ribosome_inactivat_1/2"/>
</dbReference>
<dbReference type="PANTHER" id="PTHR33453">
    <property type="match status" value="1"/>
</dbReference>
<accession>A0A0D3RWN7</accession>
<evidence type="ECO:0000256" key="5">
    <source>
        <dbReference type="ARBA" id="ARBA00022801"/>
    </source>
</evidence>
<keyword evidence="4 8" id="KW-0800">Toxin</keyword>
<sequence length="238" mass="26085">MGWWAIIVEAVLVKTSLGYKTLSFDLGDAEEYSIVVQSLRIVLAKGTVVCQFPVTSQSIADDLRFVLVDLTTSSKKTVKVAIDVTDVYVVGYQDKLDGKDRAVFLKDVPSVATRDLFPGVTTRITLPFDGTYGGLQANAGVARENLDLGVNNLGFAIEAIQGKALNNRNIARFFLIAIQMMSEAARFIYIQNEVVNNGLYGSFKPNAKVLNLENNWGAISEAIHKSSHNVPILIQHFS</sequence>
<dbReference type="GO" id="GO:0006952">
    <property type="term" value="P:defense response"/>
    <property type="evidence" value="ECO:0007669"/>
    <property type="project" value="UniProtKB-KW"/>
</dbReference>
<dbReference type="InterPro" id="IPR016138">
    <property type="entry name" value="Ribosome_inactivat_prot_sub1"/>
</dbReference>
<dbReference type="Pfam" id="PF00161">
    <property type="entry name" value="RIP"/>
    <property type="match status" value="1"/>
</dbReference>
<feature type="signal peptide" evidence="9">
    <location>
        <begin position="1"/>
        <end position="18"/>
    </location>
</feature>
<name>A0A0D3RWN7_9CARY</name>
<dbReference type="InterPro" id="IPR001574">
    <property type="entry name" value="Ribosome_inactivat_prot"/>
</dbReference>
<comment type="similarity">
    <text evidence="2">Belongs to the ribosome-inactivating protein family. Type 1 RIP subfamily.</text>
</comment>